<dbReference type="InterPro" id="IPR015876">
    <property type="entry name" value="Acyl-CoA_DS"/>
</dbReference>
<evidence type="ECO:0000256" key="4">
    <source>
        <dbReference type="ARBA" id="ARBA00022692"/>
    </source>
</evidence>
<dbReference type="GO" id="GO:0006636">
    <property type="term" value="P:unsaturated fatty acid biosynthetic process"/>
    <property type="evidence" value="ECO:0007669"/>
    <property type="project" value="TreeGrafter"/>
</dbReference>
<evidence type="ECO:0000256" key="12">
    <source>
        <dbReference type="ARBA" id="ARBA00023160"/>
    </source>
</evidence>
<dbReference type="PROSITE" id="PS00476">
    <property type="entry name" value="FATTY_ACID_DESATUR_1"/>
    <property type="match status" value="1"/>
</dbReference>
<dbReference type="AlphaFoldDB" id="A0AAV4P411"/>
<reference evidence="17 18" key="1">
    <citation type="submission" date="2021-06" db="EMBL/GenBank/DDBJ databases">
        <title>Caerostris darwini draft genome.</title>
        <authorList>
            <person name="Kono N."/>
            <person name="Arakawa K."/>
        </authorList>
    </citation>
    <scope>NUCLEOTIDE SEQUENCE [LARGE SCALE GENOMIC DNA]</scope>
</reference>
<dbReference type="GO" id="GO:0005789">
    <property type="term" value="C:endoplasmic reticulum membrane"/>
    <property type="evidence" value="ECO:0007669"/>
    <property type="project" value="TreeGrafter"/>
</dbReference>
<dbReference type="PRINTS" id="PR00075">
    <property type="entry name" value="FACDDSATRASE"/>
</dbReference>
<evidence type="ECO:0000256" key="15">
    <source>
        <dbReference type="SAM" id="Phobius"/>
    </source>
</evidence>
<feature type="compositionally biased region" description="Polar residues" evidence="14">
    <location>
        <begin position="120"/>
        <end position="130"/>
    </location>
</feature>
<feature type="domain" description="Fatty acid desaturase" evidence="16">
    <location>
        <begin position="166"/>
        <end position="374"/>
    </location>
</feature>
<evidence type="ECO:0000256" key="8">
    <source>
        <dbReference type="ARBA" id="ARBA00023002"/>
    </source>
</evidence>
<accession>A0AAV4P411</accession>
<keyword evidence="8 13" id="KW-0560">Oxidoreductase</keyword>
<evidence type="ECO:0000256" key="14">
    <source>
        <dbReference type="SAM" id="MobiDB-lite"/>
    </source>
</evidence>
<dbReference type="CDD" id="cd03505">
    <property type="entry name" value="Delta9-FADS-like"/>
    <property type="match status" value="1"/>
</dbReference>
<feature type="transmembrane region" description="Helical" evidence="15">
    <location>
        <begin position="173"/>
        <end position="191"/>
    </location>
</feature>
<keyword evidence="10" id="KW-0443">Lipid metabolism</keyword>
<evidence type="ECO:0000256" key="6">
    <source>
        <dbReference type="ARBA" id="ARBA00022832"/>
    </source>
</evidence>
<protein>
    <submittedName>
        <fullName evidence="17">Stearoyl-CoA desaturase 5</fullName>
    </submittedName>
</protein>
<keyword evidence="4 13" id="KW-0812">Transmembrane</keyword>
<keyword evidence="7 15" id="KW-1133">Transmembrane helix</keyword>
<dbReference type="EMBL" id="BPLQ01002250">
    <property type="protein sequence ID" value="GIX90491.1"/>
    <property type="molecule type" value="Genomic_DNA"/>
</dbReference>
<sequence length="441" mass="50519">MHELKKYESDEIPESIALDPNDVALFGHLLHKNITSGKPGKTLKTHFQLNKISDTIFKFYHLLCKMPPLSSCSGVNSTQAMSQSTTAEFSNLESAEKSAASILQTIPDECDKVEDDKDSPVSNETESPQPESKDIMKVVWRNVILFAYLHLASIYGVYLMFTSAMWQTNVFTIIMYLVSGMGVTAGAHRLWSHRSYKARLPLRIFLAFIFTIAFENDIFEWARDHRVHHKYSETDADPHNAKRGFFFAHIGWLLCRKHPEVIKKGKKIDLSDLMADPVVRFHRKYYIPLVITCCFVLPTLVPMYLWNETFMNSLFVATFFRFCFTLNQTWLVNSAAHMWGTKPYDTNINPRENTLVALGAVGEGFHNYHHTFPYDYATSEYGIKYNLTTLFIDTMAWLGLAYDRKTATRSMIAARKLRTGENKAEKPVAFVNGVECHAKEE</sequence>
<dbReference type="Proteomes" id="UP001054837">
    <property type="component" value="Unassembled WGS sequence"/>
</dbReference>
<dbReference type="InterPro" id="IPR005804">
    <property type="entry name" value="FA_desaturase_dom"/>
</dbReference>
<dbReference type="GO" id="GO:0005506">
    <property type="term" value="F:iron ion binding"/>
    <property type="evidence" value="ECO:0007669"/>
    <property type="project" value="TreeGrafter"/>
</dbReference>
<comment type="caution">
    <text evidence="17">The sequence shown here is derived from an EMBL/GenBank/DDBJ whole genome shotgun (WGS) entry which is preliminary data.</text>
</comment>
<evidence type="ECO:0000259" key="16">
    <source>
        <dbReference type="Pfam" id="PF00487"/>
    </source>
</evidence>
<organism evidence="17 18">
    <name type="scientific">Caerostris darwini</name>
    <dbReference type="NCBI Taxonomy" id="1538125"/>
    <lineage>
        <taxon>Eukaryota</taxon>
        <taxon>Metazoa</taxon>
        <taxon>Ecdysozoa</taxon>
        <taxon>Arthropoda</taxon>
        <taxon>Chelicerata</taxon>
        <taxon>Arachnida</taxon>
        <taxon>Araneae</taxon>
        <taxon>Araneomorphae</taxon>
        <taxon>Entelegynae</taxon>
        <taxon>Araneoidea</taxon>
        <taxon>Araneidae</taxon>
        <taxon>Caerostris</taxon>
    </lineage>
</organism>
<evidence type="ECO:0000313" key="18">
    <source>
        <dbReference type="Proteomes" id="UP001054837"/>
    </source>
</evidence>
<comment type="similarity">
    <text evidence="2 13">Belongs to the fatty acid desaturase type 1 family.</text>
</comment>
<keyword evidence="5" id="KW-0479">Metal-binding</keyword>
<comment type="subcellular location">
    <subcellularLocation>
        <location evidence="1">Membrane</location>
        <topology evidence="1">Multi-pass membrane protein</topology>
    </subcellularLocation>
</comment>
<evidence type="ECO:0000256" key="11">
    <source>
        <dbReference type="ARBA" id="ARBA00023136"/>
    </source>
</evidence>
<keyword evidence="6" id="KW-0276">Fatty acid metabolism</keyword>
<keyword evidence="9" id="KW-0408">Iron</keyword>
<dbReference type="InterPro" id="IPR001522">
    <property type="entry name" value="FADS-1_CS"/>
</dbReference>
<dbReference type="PANTHER" id="PTHR11351:SF31">
    <property type="entry name" value="DESATURASE 1, ISOFORM A-RELATED"/>
    <property type="match status" value="1"/>
</dbReference>
<evidence type="ECO:0000256" key="1">
    <source>
        <dbReference type="ARBA" id="ARBA00004141"/>
    </source>
</evidence>
<evidence type="ECO:0000313" key="17">
    <source>
        <dbReference type="EMBL" id="GIX90491.1"/>
    </source>
</evidence>
<evidence type="ECO:0000256" key="3">
    <source>
        <dbReference type="ARBA" id="ARBA00022516"/>
    </source>
</evidence>
<evidence type="ECO:0000256" key="10">
    <source>
        <dbReference type="ARBA" id="ARBA00023098"/>
    </source>
</evidence>
<feature type="transmembrane region" description="Helical" evidence="15">
    <location>
        <begin position="143"/>
        <end position="161"/>
    </location>
</feature>
<comment type="cofactor">
    <cofactor evidence="13">
        <name>Fe(2+)</name>
        <dbReference type="ChEBI" id="CHEBI:29033"/>
    </cofactor>
</comment>
<comment type="domain">
    <text evidence="13">The histidine box domains are involved in binding the catalytic metal ions.</text>
</comment>
<gene>
    <name evidence="17" type="primary">SCD5</name>
    <name evidence="17" type="ORF">CDAR_74731</name>
</gene>
<evidence type="ECO:0000256" key="2">
    <source>
        <dbReference type="ARBA" id="ARBA00009295"/>
    </source>
</evidence>
<feature type="region of interest" description="Disordered" evidence="14">
    <location>
        <begin position="111"/>
        <end position="130"/>
    </location>
</feature>
<feature type="transmembrane region" description="Helical" evidence="15">
    <location>
        <begin position="285"/>
        <end position="306"/>
    </location>
</feature>
<keyword evidence="11 15" id="KW-0472">Membrane</keyword>
<keyword evidence="3 13" id="KW-0444">Lipid biosynthesis</keyword>
<keyword evidence="18" id="KW-1185">Reference proteome</keyword>
<dbReference type="Pfam" id="PF00487">
    <property type="entry name" value="FA_desaturase"/>
    <property type="match status" value="1"/>
</dbReference>
<name>A0AAV4P411_9ARAC</name>
<evidence type="ECO:0000256" key="13">
    <source>
        <dbReference type="RuleBase" id="RU000581"/>
    </source>
</evidence>
<evidence type="ECO:0000256" key="7">
    <source>
        <dbReference type="ARBA" id="ARBA00022989"/>
    </source>
</evidence>
<dbReference type="PANTHER" id="PTHR11351">
    <property type="entry name" value="ACYL-COA DESATURASE"/>
    <property type="match status" value="1"/>
</dbReference>
<evidence type="ECO:0000256" key="5">
    <source>
        <dbReference type="ARBA" id="ARBA00022723"/>
    </source>
</evidence>
<evidence type="ECO:0000256" key="9">
    <source>
        <dbReference type="ARBA" id="ARBA00023004"/>
    </source>
</evidence>
<dbReference type="GO" id="GO:0004768">
    <property type="term" value="F:stearoyl-CoA 9-desaturase activity"/>
    <property type="evidence" value="ECO:0007669"/>
    <property type="project" value="TreeGrafter"/>
</dbReference>
<proteinExistence type="inferred from homology"/>
<keyword evidence="12 13" id="KW-0275">Fatty acid biosynthesis</keyword>